<dbReference type="EMBL" id="JACBYW010000006">
    <property type="protein sequence ID" value="NYH80110.1"/>
    <property type="molecule type" value="Genomic_DNA"/>
</dbReference>
<reference evidence="2 3" key="1">
    <citation type="submission" date="2020-07" db="EMBL/GenBank/DDBJ databases">
        <title>Genomic Encyclopedia of Type Strains, Phase III (KMG-III): the genomes of soil and plant-associated and newly described type strains.</title>
        <authorList>
            <person name="Whitman W."/>
        </authorList>
    </citation>
    <scope>NUCLEOTIDE SEQUENCE [LARGE SCALE GENOMIC DNA]</scope>
    <source>
        <strain evidence="2 3">CECT 8576</strain>
    </source>
</reference>
<keyword evidence="3" id="KW-1185">Reference proteome</keyword>
<feature type="transmembrane region" description="Helical" evidence="1">
    <location>
        <begin position="12"/>
        <end position="35"/>
    </location>
</feature>
<gene>
    <name evidence="2" type="ORF">FHR84_003459</name>
</gene>
<dbReference type="RefSeq" id="WP_179536466.1">
    <property type="nucleotide sequence ID" value="NZ_JACBYW010000006.1"/>
</dbReference>
<dbReference type="AlphaFoldDB" id="A0A852Z1P4"/>
<keyword evidence="1" id="KW-0812">Transmembrane</keyword>
<keyword evidence="1" id="KW-0472">Membrane</keyword>
<dbReference type="Proteomes" id="UP000548304">
    <property type="component" value="Unassembled WGS sequence"/>
</dbReference>
<evidence type="ECO:0000313" key="3">
    <source>
        <dbReference type="Proteomes" id="UP000548304"/>
    </source>
</evidence>
<feature type="transmembrane region" description="Helical" evidence="1">
    <location>
        <begin position="41"/>
        <end position="60"/>
    </location>
</feature>
<keyword evidence="1" id="KW-1133">Transmembrane helix</keyword>
<evidence type="ECO:0000313" key="2">
    <source>
        <dbReference type="EMBL" id="NYH80110.1"/>
    </source>
</evidence>
<feature type="transmembrane region" description="Helical" evidence="1">
    <location>
        <begin position="99"/>
        <end position="119"/>
    </location>
</feature>
<comment type="caution">
    <text evidence="2">The sequence shown here is derived from an EMBL/GenBank/DDBJ whole genome shotgun (WGS) entry which is preliminary data.</text>
</comment>
<name>A0A852Z1P4_9ACTN</name>
<proteinExistence type="predicted"/>
<organism evidence="2 3">
    <name type="scientific">Actinopolyspora biskrensis</name>
    <dbReference type="NCBI Taxonomy" id="1470178"/>
    <lineage>
        <taxon>Bacteria</taxon>
        <taxon>Bacillati</taxon>
        <taxon>Actinomycetota</taxon>
        <taxon>Actinomycetes</taxon>
        <taxon>Actinopolysporales</taxon>
        <taxon>Actinopolysporaceae</taxon>
        <taxon>Actinopolyspora</taxon>
    </lineage>
</organism>
<sequence length="127" mass="13564">MSVHYRKWVDHCTVAVLLFDAVLLALLELLFLPAYIGSVQFPVTVALAVFTNPLLVAVAGRFSSNGLVTAAPLLVWFATVVVFGTMGPGGDMLLPAEDWRSYLLIGGGTLPAAAMLGIVRGKQPRPR</sequence>
<evidence type="ECO:0000256" key="1">
    <source>
        <dbReference type="SAM" id="Phobius"/>
    </source>
</evidence>
<protein>
    <submittedName>
        <fullName evidence="2">Uncharacterized protein</fullName>
    </submittedName>
</protein>
<accession>A0A852Z1P4</accession>
<feature type="transmembrane region" description="Helical" evidence="1">
    <location>
        <begin position="67"/>
        <end position="87"/>
    </location>
</feature>